<feature type="transmembrane region" description="Helical" evidence="7">
    <location>
        <begin position="365"/>
        <end position="388"/>
    </location>
</feature>
<keyword evidence="5 7" id="KW-1133">Transmembrane helix</keyword>
<feature type="transmembrane region" description="Helical" evidence="7">
    <location>
        <begin position="44"/>
        <end position="64"/>
    </location>
</feature>
<keyword evidence="10" id="KW-1185">Reference proteome</keyword>
<dbReference type="RefSeq" id="WP_131518965.1">
    <property type="nucleotide sequence ID" value="NZ_SJKD01000014.1"/>
</dbReference>
<keyword evidence="4 7" id="KW-0812">Transmembrane</keyword>
<feature type="transmembrane region" description="Helical" evidence="7">
    <location>
        <begin position="340"/>
        <end position="359"/>
    </location>
</feature>
<accession>A0A4R0J4K5</accession>
<evidence type="ECO:0000256" key="7">
    <source>
        <dbReference type="SAM" id="Phobius"/>
    </source>
</evidence>
<dbReference type="OrthoDB" id="9793136at2"/>
<evidence type="ECO:0000256" key="1">
    <source>
        <dbReference type="ARBA" id="ARBA00004429"/>
    </source>
</evidence>
<feature type="domain" description="Major facilitator superfamily (MFS) profile" evidence="8">
    <location>
        <begin position="6"/>
        <end position="394"/>
    </location>
</feature>
<feature type="transmembrane region" description="Helical" evidence="7">
    <location>
        <begin position="165"/>
        <end position="184"/>
    </location>
</feature>
<dbReference type="InterPro" id="IPR036259">
    <property type="entry name" value="MFS_trans_sf"/>
</dbReference>
<dbReference type="SUPFAM" id="SSF103473">
    <property type="entry name" value="MFS general substrate transporter"/>
    <property type="match status" value="1"/>
</dbReference>
<dbReference type="GO" id="GO:0005886">
    <property type="term" value="C:plasma membrane"/>
    <property type="evidence" value="ECO:0007669"/>
    <property type="project" value="UniProtKB-SubCell"/>
</dbReference>
<evidence type="ECO:0000256" key="5">
    <source>
        <dbReference type="ARBA" id="ARBA00022989"/>
    </source>
</evidence>
<evidence type="ECO:0000256" key="3">
    <source>
        <dbReference type="ARBA" id="ARBA00022475"/>
    </source>
</evidence>
<name>A0A4R0J4K5_9ACTN</name>
<dbReference type="PROSITE" id="PS50850">
    <property type="entry name" value="MFS"/>
    <property type="match status" value="1"/>
</dbReference>
<feature type="transmembrane region" description="Helical" evidence="7">
    <location>
        <begin position="303"/>
        <end position="328"/>
    </location>
</feature>
<proteinExistence type="predicted"/>
<protein>
    <submittedName>
        <fullName evidence="9">MFS transporter</fullName>
    </submittedName>
</protein>
<dbReference type="Proteomes" id="UP000293342">
    <property type="component" value="Unassembled WGS sequence"/>
</dbReference>
<dbReference type="EMBL" id="SJKD01000014">
    <property type="protein sequence ID" value="TCC39186.1"/>
    <property type="molecule type" value="Genomic_DNA"/>
</dbReference>
<dbReference type="Pfam" id="PF05977">
    <property type="entry name" value="MFS_3"/>
    <property type="match status" value="1"/>
</dbReference>
<comment type="subcellular location">
    <subcellularLocation>
        <location evidence="1">Cell inner membrane</location>
        <topology evidence="1">Multi-pass membrane protein</topology>
    </subcellularLocation>
</comment>
<keyword evidence="2" id="KW-0813">Transport</keyword>
<dbReference type="PANTHER" id="PTHR23513:SF9">
    <property type="entry name" value="ENTEROBACTIN EXPORTER ENTS"/>
    <property type="match status" value="1"/>
</dbReference>
<feature type="transmembrane region" description="Helical" evidence="7">
    <location>
        <begin position="204"/>
        <end position="228"/>
    </location>
</feature>
<dbReference type="PANTHER" id="PTHR23513">
    <property type="entry name" value="INTEGRAL MEMBRANE EFFLUX PROTEIN-RELATED"/>
    <property type="match status" value="1"/>
</dbReference>
<evidence type="ECO:0000256" key="2">
    <source>
        <dbReference type="ARBA" id="ARBA00022448"/>
    </source>
</evidence>
<dbReference type="InterPro" id="IPR020846">
    <property type="entry name" value="MFS_dom"/>
</dbReference>
<feature type="transmembrane region" description="Helical" evidence="7">
    <location>
        <begin position="248"/>
        <end position="272"/>
    </location>
</feature>
<dbReference type="GO" id="GO:0022857">
    <property type="term" value="F:transmembrane transporter activity"/>
    <property type="evidence" value="ECO:0007669"/>
    <property type="project" value="InterPro"/>
</dbReference>
<evidence type="ECO:0000256" key="6">
    <source>
        <dbReference type="ARBA" id="ARBA00023136"/>
    </source>
</evidence>
<feature type="transmembrane region" description="Helical" evidence="7">
    <location>
        <begin position="6"/>
        <end position="32"/>
    </location>
</feature>
<feature type="transmembrane region" description="Helical" evidence="7">
    <location>
        <begin position="140"/>
        <end position="159"/>
    </location>
</feature>
<keyword evidence="3" id="KW-1003">Cell membrane</keyword>
<sequence>MTPRRGLVVLFTADVLSAVGSRISMVAIPWLVLVTTGSAARMGIVAAVEMIPYIVASIMAGPVIDNLGARRTSVLANLASAVAVAAIAATTGLGFAALLVLVALAGGLRGAADRAKDLLVRPMAEAAEVELIRITSLHEAFARGATLLAAPLAGLLIYWTDAASVLWIDAVTFLVCGVLVAGFVNPPAVPESAVREKYFRSLRVGFAFVRGDALLATMLITTFTLNVFSSASTAVFIPLWVKEQLGTAAGLGLTLGAFSAGALLGSIGFAVLATKLPRYLTFALGAVIGGSPRLLVLGLSDDLLLVVAVTFLSGIGMAAINPVFGAALYEHVPKDLQARVIGVVAATSFAGLPLGALLAGELVSWFGLIPSLVLSGIVCLIVSVFPLVRRGPGRVLDAPTTAVEAT</sequence>
<organism evidence="9 10">
    <name type="scientific">Kribbella capetownensis</name>
    <dbReference type="NCBI Taxonomy" id="1572659"/>
    <lineage>
        <taxon>Bacteria</taxon>
        <taxon>Bacillati</taxon>
        <taxon>Actinomycetota</taxon>
        <taxon>Actinomycetes</taxon>
        <taxon>Propionibacteriales</taxon>
        <taxon>Kribbellaceae</taxon>
        <taxon>Kribbella</taxon>
    </lineage>
</organism>
<dbReference type="Gene3D" id="1.20.1250.20">
    <property type="entry name" value="MFS general substrate transporter like domains"/>
    <property type="match status" value="1"/>
</dbReference>
<evidence type="ECO:0000313" key="10">
    <source>
        <dbReference type="Proteomes" id="UP000293342"/>
    </source>
</evidence>
<evidence type="ECO:0000256" key="4">
    <source>
        <dbReference type="ARBA" id="ARBA00022692"/>
    </source>
</evidence>
<feature type="transmembrane region" description="Helical" evidence="7">
    <location>
        <begin position="84"/>
        <end position="108"/>
    </location>
</feature>
<dbReference type="InterPro" id="IPR010290">
    <property type="entry name" value="TM_effector"/>
</dbReference>
<feature type="transmembrane region" description="Helical" evidence="7">
    <location>
        <begin position="279"/>
        <end position="297"/>
    </location>
</feature>
<keyword evidence="6 7" id="KW-0472">Membrane</keyword>
<evidence type="ECO:0000313" key="9">
    <source>
        <dbReference type="EMBL" id="TCC39186.1"/>
    </source>
</evidence>
<reference evidence="9 10" key="1">
    <citation type="submission" date="2019-02" db="EMBL/GenBank/DDBJ databases">
        <title>Kribbella capetownensis sp. nov. and Kribbella speibonae sp. nov., isolated from soil.</title>
        <authorList>
            <person name="Curtis S.M."/>
            <person name="Norton I."/>
            <person name="Everest G.J."/>
            <person name="Meyers P.R."/>
        </authorList>
    </citation>
    <scope>NUCLEOTIDE SEQUENCE [LARGE SCALE GENOMIC DNA]</scope>
    <source>
        <strain evidence="9 10">YM53</strain>
    </source>
</reference>
<comment type="caution">
    <text evidence="9">The sequence shown here is derived from an EMBL/GenBank/DDBJ whole genome shotgun (WGS) entry which is preliminary data.</text>
</comment>
<gene>
    <name evidence="9" type="ORF">E0H75_40105</name>
</gene>
<dbReference type="AlphaFoldDB" id="A0A4R0J4K5"/>
<dbReference type="CDD" id="cd06173">
    <property type="entry name" value="MFS_MefA_like"/>
    <property type="match status" value="1"/>
</dbReference>
<evidence type="ECO:0000259" key="8">
    <source>
        <dbReference type="PROSITE" id="PS50850"/>
    </source>
</evidence>